<dbReference type="GO" id="GO:0016491">
    <property type="term" value="F:oxidoreductase activity"/>
    <property type="evidence" value="ECO:0007669"/>
    <property type="project" value="UniProtKB-KW"/>
</dbReference>
<dbReference type="InterPro" id="IPR016166">
    <property type="entry name" value="FAD-bd_PCMH"/>
</dbReference>
<evidence type="ECO:0000313" key="7">
    <source>
        <dbReference type="EMBL" id="ATY64630.1"/>
    </source>
</evidence>
<protein>
    <submittedName>
        <fullName evidence="7">FAD linked oxidase</fullName>
    </submittedName>
</protein>
<dbReference type="InterPro" id="IPR036318">
    <property type="entry name" value="FAD-bd_PCMH-like_sf"/>
</dbReference>
<dbReference type="Pfam" id="PF08031">
    <property type="entry name" value="BBE"/>
    <property type="match status" value="1"/>
</dbReference>
<dbReference type="GO" id="GO:0071949">
    <property type="term" value="F:FAD binding"/>
    <property type="evidence" value="ECO:0007669"/>
    <property type="project" value="InterPro"/>
</dbReference>
<reference evidence="7 8" key="1">
    <citation type="journal article" date="2017" name="BMC Genomics">
        <title>Chromosome level assembly and secondary metabolite potential of the parasitic fungus Cordyceps militaris.</title>
        <authorList>
            <person name="Kramer G.J."/>
            <person name="Nodwell J.R."/>
        </authorList>
    </citation>
    <scope>NUCLEOTIDE SEQUENCE [LARGE SCALE GENOMIC DNA]</scope>
    <source>
        <strain evidence="7 8">ATCC 34164</strain>
    </source>
</reference>
<sequence length="478" mass="50790">MATPKFPTFPPPGFRGTVLRAGDAGYDDARRLPNARVGGRPALIARCTTEDDVVLAVRFCSAHKQPMAVRGGGHSLDGHAMPDGAFVIDLSLMNSVEVDPHTRRATVEAGALIRDMDAATQRHGLAVPSGTVSHTGVAGLTLGGGLGFLARLHGMAVDNVISVDVVTVDGRQLTASKTRNSDLFWGIRGAGHNLAIVTSFVFQAHPIGPAVMSGHIIYPIEAAPQILSQLHLDLQNAPRELAMYPVLLPAPEFPGVPKALAGTPILVFVTVYVGRLENFQATMDAVLPSTAPLANAVHASTWTAANSMLDVLTPPGRRQHHCGGYLAALTPEIVDKAVALVRSAPTTPTAGIAIAFPCLGGAAADADEESMAYSRANASWLYESYASYADEAEDAVFGEWVEQGKEQLGAFSLSNSYVNLSSDDSPGWLGKVYGAQGKWERLCRLKTEYDPENRLCYNKNITRARLALARGFAEMTPA</sequence>
<organism evidence="7 8">
    <name type="scientific">Cordyceps militaris</name>
    <name type="common">Caterpillar fungus</name>
    <name type="synonym">Clavaria militaris</name>
    <dbReference type="NCBI Taxonomy" id="73501"/>
    <lineage>
        <taxon>Eukaryota</taxon>
        <taxon>Fungi</taxon>
        <taxon>Dikarya</taxon>
        <taxon>Ascomycota</taxon>
        <taxon>Pezizomycotina</taxon>
        <taxon>Sordariomycetes</taxon>
        <taxon>Hypocreomycetidae</taxon>
        <taxon>Hypocreales</taxon>
        <taxon>Cordycipitaceae</taxon>
        <taxon>Cordyceps</taxon>
    </lineage>
</organism>
<evidence type="ECO:0000256" key="4">
    <source>
        <dbReference type="ARBA" id="ARBA00022827"/>
    </source>
</evidence>
<comment type="similarity">
    <text evidence="2">Belongs to the oxygen-dependent FAD-linked oxidoreductase family.</text>
</comment>
<feature type="domain" description="FAD-binding PCMH-type" evidence="6">
    <location>
        <begin position="37"/>
        <end position="207"/>
    </location>
</feature>
<evidence type="ECO:0000256" key="3">
    <source>
        <dbReference type="ARBA" id="ARBA00022630"/>
    </source>
</evidence>
<dbReference type="InterPro" id="IPR006093">
    <property type="entry name" value="Oxy_OxRdtase_FAD_BS"/>
</dbReference>
<dbReference type="InterPro" id="IPR016167">
    <property type="entry name" value="FAD-bd_PCMH_sub1"/>
</dbReference>
<dbReference type="Proteomes" id="UP000323067">
    <property type="component" value="Chromosome v"/>
</dbReference>
<dbReference type="PANTHER" id="PTHR42973:SF39">
    <property type="entry name" value="FAD-BINDING PCMH-TYPE DOMAIN-CONTAINING PROTEIN"/>
    <property type="match status" value="1"/>
</dbReference>
<accession>A0A2H4SNG0</accession>
<keyword evidence="4" id="KW-0274">FAD</keyword>
<evidence type="ECO:0000259" key="6">
    <source>
        <dbReference type="PROSITE" id="PS51387"/>
    </source>
</evidence>
<dbReference type="Pfam" id="PF01565">
    <property type="entry name" value="FAD_binding_4"/>
    <property type="match status" value="1"/>
</dbReference>
<name>A0A2H4SNG0_CORMI</name>
<evidence type="ECO:0000256" key="1">
    <source>
        <dbReference type="ARBA" id="ARBA00001974"/>
    </source>
</evidence>
<dbReference type="AlphaFoldDB" id="A0A2H4SNG0"/>
<dbReference type="Gene3D" id="3.40.462.20">
    <property type="match status" value="1"/>
</dbReference>
<dbReference type="InterPro" id="IPR016169">
    <property type="entry name" value="FAD-bd_PCMH_sub2"/>
</dbReference>
<dbReference type="Gene3D" id="3.30.43.10">
    <property type="entry name" value="Uridine Diphospho-n-acetylenolpyruvylglucosamine Reductase, domain 2"/>
    <property type="match status" value="1"/>
</dbReference>
<dbReference type="VEuPathDB" id="FungiDB:CCM_04963"/>
<evidence type="ECO:0000313" key="8">
    <source>
        <dbReference type="Proteomes" id="UP000323067"/>
    </source>
</evidence>
<comment type="cofactor">
    <cofactor evidence="1">
        <name>FAD</name>
        <dbReference type="ChEBI" id="CHEBI:57692"/>
    </cofactor>
</comment>
<proteinExistence type="inferred from homology"/>
<dbReference type="EMBL" id="CP023325">
    <property type="protein sequence ID" value="ATY64630.1"/>
    <property type="molecule type" value="Genomic_DNA"/>
</dbReference>
<dbReference type="PANTHER" id="PTHR42973">
    <property type="entry name" value="BINDING OXIDOREDUCTASE, PUTATIVE (AFU_ORTHOLOGUE AFUA_1G17690)-RELATED"/>
    <property type="match status" value="1"/>
</dbReference>
<dbReference type="Gene3D" id="3.30.465.10">
    <property type="match status" value="1"/>
</dbReference>
<dbReference type="VEuPathDB" id="FungiDB:A9K55_003846"/>
<dbReference type="PROSITE" id="PS51387">
    <property type="entry name" value="FAD_PCMH"/>
    <property type="match status" value="1"/>
</dbReference>
<keyword evidence="5" id="KW-0560">Oxidoreductase</keyword>
<evidence type="ECO:0000256" key="5">
    <source>
        <dbReference type="ARBA" id="ARBA00023002"/>
    </source>
</evidence>
<evidence type="ECO:0000256" key="2">
    <source>
        <dbReference type="ARBA" id="ARBA00005466"/>
    </source>
</evidence>
<dbReference type="OrthoDB" id="415825at2759"/>
<dbReference type="SUPFAM" id="SSF56176">
    <property type="entry name" value="FAD-binding/transporter-associated domain-like"/>
    <property type="match status" value="1"/>
</dbReference>
<gene>
    <name evidence="7" type="ORF">A9K55_003846</name>
</gene>
<keyword evidence="3" id="KW-0285">Flavoprotein</keyword>
<dbReference type="InterPro" id="IPR006094">
    <property type="entry name" value="Oxid_FAD_bind_N"/>
</dbReference>
<dbReference type="InterPro" id="IPR050416">
    <property type="entry name" value="FAD-linked_Oxidoreductase"/>
</dbReference>
<dbReference type="InterPro" id="IPR012951">
    <property type="entry name" value="BBE"/>
</dbReference>
<dbReference type="PROSITE" id="PS00862">
    <property type="entry name" value="OX2_COVAL_FAD"/>
    <property type="match status" value="1"/>
</dbReference>